<reference evidence="1 2" key="1">
    <citation type="submission" date="2016-06" db="EMBL/GenBank/DDBJ databases">
        <title>the whole genome sequencing of Salmonella bacteriophage BPS15Q2.</title>
        <authorList>
            <person name="Han H."/>
            <person name="Li X."/>
            <person name="Wei Y."/>
            <person name="Wei X."/>
            <person name="Zhang X."/>
        </authorList>
    </citation>
    <scope>NUCLEOTIDE SEQUENCE [LARGE SCALE GENOMIC DNA]</scope>
</reference>
<dbReference type="EMBL" id="KX405003">
    <property type="protein sequence ID" value="ANT42420.1"/>
    <property type="molecule type" value="Genomic_DNA"/>
</dbReference>
<dbReference type="KEGG" id="vg:30310307"/>
<protein>
    <submittedName>
        <fullName evidence="1">Uncharacterized protein</fullName>
    </submittedName>
</protein>
<proteinExistence type="predicted"/>
<organism evidence="1 2">
    <name type="scientific">Salmonella phage BPS15Q2</name>
    <dbReference type="NCBI Taxonomy" id="1857100"/>
    <lineage>
        <taxon>Viruses</taxon>
        <taxon>Duplodnaviria</taxon>
        <taxon>Heunggongvirae</taxon>
        <taxon>Uroviricota</taxon>
        <taxon>Caudoviricetes</taxon>
        <taxon>Andersonviridae</taxon>
        <taxon>Ounavirinae</taxon>
        <taxon>Felixounavirus</taxon>
        <taxon>Felixounavirus CapYZU01</taxon>
        <taxon>Felixounavirus BPS15Q2</taxon>
    </lineage>
</organism>
<name>A0A1B1PE37_9CAUD</name>
<evidence type="ECO:0000313" key="1">
    <source>
        <dbReference type="EMBL" id="ANT42420.1"/>
    </source>
</evidence>
<dbReference type="Proteomes" id="UP000204245">
    <property type="component" value="Segment"/>
</dbReference>
<keyword evidence="2" id="KW-1185">Reference proteome</keyword>
<evidence type="ECO:0000313" key="2">
    <source>
        <dbReference type="Proteomes" id="UP000204245"/>
    </source>
</evidence>
<dbReference type="OrthoDB" id="26367at10239"/>
<dbReference type="GeneID" id="30310307"/>
<sequence>MGKDSDWNLLKTNVKSNEVAHYKTHYYKTFRELEYRDQQTGEVLCGNQ</sequence>
<dbReference type="RefSeq" id="YP_009324645.1">
    <property type="nucleotide sequence ID" value="NC_031939.1"/>
</dbReference>
<gene>
    <name evidence="1" type="ORF">BPS15Q2_64</name>
</gene>
<accession>A0A1B1PE37</accession>